<dbReference type="InterPro" id="IPR000682">
    <property type="entry name" value="PCMT"/>
</dbReference>
<gene>
    <name evidence="12" type="ORF">CLV41_109164</name>
</gene>
<dbReference type="CDD" id="cd02440">
    <property type="entry name" value="AdoMet_MTases"/>
    <property type="match status" value="1"/>
</dbReference>
<dbReference type="GO" id="GO:0005737">
    <property type="term" value="C:cytoplasm"/>
    <property type="evidence" value="ECO:0007669"/>
    <property type="project" value="UniProtKB-SubCell"/>
</dbReference>
<sequence>MAGNKPGTDQKPTYPFPLPDEAEARAALVLGLRRRGVGAREVLAAIERVPRRLFLSARHHGLAYEDAALPIECGQTVSAPSLVAFTVQALGLAPNHSVLEIGTGSGYQAAIMAHLAARVETLDRFATLVDLATSRFAALRLENVKARHMDGLEGLKLKGPYDRIVVTAAVESVPDTWVQLLKPGGVLIAAIGKAKQAQSLIRFHKSENVMTAEHLMSVRTVMLQPGLAKKL</sequence>
<evidence type="ECO:0000256" key="10">
    <source>
        <dbReference type="ARBA" id="ARBA00031323"/>
    </source>
</evidence>
<evidence type="ECO:0000256" key="2">
    <source>
        <dbReference type="ARBA" id="ARBA00005369"/>
    </source>
</evidence>
<evidence type="ECO:0000256" key="1">
    <source>
        <dbReference type="ARBA" id="ARBA00004496"/>
    </source>
</evidence>
<dbReference type="Gene3D" id="3.40.50.150">
    <property type="entry name" value="Vaccinia Virus protein VP39"/>
    <property type="match status" value="1"/>
</dbReference>
<protein>
    <recommendedName>
        <fullName evidence="4">Protein-L-isoaspartate O-methyltransferase</fullName>
        <ecNumber evidence="3">2.1.1.77</ecNumber>
    </recommendedName>
    <alternativeName>
        <fullName evidence="11">L-isoaspartyl protein carboxyl methyltransferase</fullName>
    </alternativeName>
    <alternativeName>
        <fullName evidence="9">Protein L-isoaspartyl methyltransferase</fullName>
    </alternativeName>
    <alternativeName>
        <fullName evidence="10">Protein-beta-aspartate methyltransferase</fullName>
    </alternativeName>
</protein>
<comment type="subcellular location">
    <subcellularLocation>
        <location evidence="1">Cytoplasm</location>
    </subcellularLocation>
</comment>
<dbReference type="SUPFAM" id="SSF53335">
    <property type="entry name" value="S-adenosyl-L-methionine-dependent methyltransferases"/>
    <property type="match status" value="1"/>
</dbReference>
<dbReference type="EC" id="2.1.1.77" evidence="3"/>
<accession>A0A2S3UNU1</accession>
<dbReference type="EMBL" id="PPCN01000009">
    <property type="protein sequence ID" value="POF29388.1"/>
    <property type="molecule type" value="Genomic_DNA"/>
</dbReference>
<comment type="similarity">
    <text evidence="2">Belongs to the methyltransferase superfamily. L-isoaspartyl/D-aspartyl protein methyltransferase family.</text>
</comment>
<dbReference type="RefSeq" id="WP_103224066.1">
    <property type="nucleotide sequence ID" value="NZ_PPCN01000009.1"/>
</dbReference>
<dbReference type="GO" id="GO:0004719">
    <property type="term" value="F:protein-L-isoaspartate (D-aspartate) O-methyltransferase activity"/>
    <property type="evidence" value="ECO:0007669"/>
    <property type="project" value="UniProtKB-EC"/>
</dbReference>
<dbReference type="PANTHER" id="PTHR11579">
    <property type="entry name" value="PROTEIN-L-ISOASPARTATE O-METHYLTRANSFERASE"/>
    <property type="match status" value="1"/>
</dbReference>
<keyword evidence="8" id="KW-0949">S-adenosyl-L-methionine</keyword>
<evidence type="ECO:0000256" key="7">
    <source>
        <dbReference type="ARBA" id="ARBA00022679"/>
    </source>
</evidence>
<dbReference type="OrthoDB" id="9810066at2"/>
<keyword evidence="6 12" id="KW-0489">Methyltransferase</keyword>
<dbReference type="InterPro" id="IPR029063">
    <property type="entry name" value="SAM-dependent_MTases_sf"/>
</dbReference>
<evidence type="ECO:0000256" key="4">
    <source>
        <dbReference type="ARBA" id="ARBA00013346"/>
    </source>
</evidence>
<organism evidence="12 13">
    <name type="scientific">Roseibium marinum</name>
    <dbReference type="NCBI Taxonomy" id="281252"/>
    <lineage>
        <taxon>Bacteria</taxon>
        <taxon>Pseudomonadati</taxon>
        <taxon>Pseudomonadota</taxon>
        <taxon>Alphaproteobacteria</taxon>
        <taxon>Hyphomicrobiales</taxon>
        <taxon>Stappiaceae</taxon>
        <taxon>Roseibium</taxon>
    </lineage>
</organism>
<reference evidence="12 13" key="1">
    <citation type="submission" date="2018-01" db="EMBL/GenBank/DDBJ databases">
        <title>Genomic Encyclopedia of Archaeal and Bacterial Type Strains, Phase II (KMG-II): from individual species to whole genera.</title>
        <authorList>
            <person name="Goeker M."/>
        </authorList>
    </citation>
    <scope>NUCLEOTIDE SEQUENCE [LARGE SCALE GENOMIC DNA]</scope>
    <source>
        <strain evidence="12 13">DSM 17023</strain>
    </source>
</reference>
<evidence type="ECO:0000256" key="8">
    <source>
        <dbReference type="ARBA" id="ARBA00022691"/>
    </source>
</evidence>
<dbReference type="NCBIfam" id="NF001453">
    <property type="entry name" value="PRK00312.1"/>
    <property type="match status" value="1"/>
</dbReference>
<dbReference type="Proteomes" id="UP000236959">
    <property type="component" value="Unassembled WGS sequence"/>
</dbReference>
<evidence type="ECO:0000313" key="13">
    <source>
        <dbReference type="Proteomes" id="UP000236959"/>
    </source>
</evidence>
<keyword evidence="5" id="KW-0963">Cytoplasm</keyword>
<evidence type="ECO:0000313" key="12">
    <source>
        <dbReference type="EMBL" id="POF29388.1"/>
    </source>
</evidence>
<dbReference type="PANTHER" id="PTHR11579:SF0">
    <property type="entry name" value="PROTEIN-L-ISOASPARTATE(D-ASPARTATE) O-METHYLTRANSFERASE"/>
    <property type="match status" value="1"/>
</dbReference>
<dbReference type="Pfam" id="PF01135">
    <property type="entry name" value="PCMT"/>
    <property type="match status" value="1"/>
</dbReference>
<keyword evidence="7 12" id="KW-0808">Transferase</keyword>
<evidence type="ECO:0000256" key="3">
    <source>
        <dbReference type="ARBA" id="ARBA00011890"/>
    </source>
</evidence>
<dbReference type="GO" id="GO:0032259">
    <property type="term" value="P:methylation"/>
    <property type="evidence" value="ECO:0007669"/>
    <property type="project" value="UniProtKB-KW"/>
</dbReference>
<evidence type="ECO:0000256" key="11">
    <source>
        <dbReference type="ARBA" id="ARBA00031350"/>
    </source>
</evidence>
<proteinExistence type="inferred from homology"/>
<name>A0A2S3UNU1_9HYPH</name>
<evidence type="ECO:0000256" key="5">
    <source>
        <dbReference type="ARBA" id="ARBA00022490"/>
    </source>
</evidence>
<evidence type="ECO:0000256" key="9">
    <source>
        <dbReference type="ARBA" id="ARBA00030757"/>
    </source>
</evidence>
<comment type="caution">
    <text evidence="12">The sequence shown here is derived from an EMBL/GenBank/DDBJ whole genome shotgun (WGS) entry which is preliminary data.</text>
</comment>
<keyword evidence="13" id="KW-1185">Reference proteome</keyword>
<evidence type="ECO:0000256" key="6">
    <source>
        <dbReference type="ARBA" id="ARBA00022603"/>
    </source>
</evidence>
<dbReference type="AlphaFoldDB" id="A0A2S3UNU1"/>